<reference evidence="3 4" key="1">
    <citation type="journal article" date="2018" name="G3 (Bethesda)">
        <title>A High-Quality Reference Genome for the Invasive Mosquitofish Gambusia affinis Using a Chicago Library.</title>
        <authorList>
            <person name="Hoffberg S.L."/>
            <person name="Troendle N.J."/>
            <person name="Glenn T.C."/>
            <person name="Mahmud O."/>
            <person name="Louha S."/>
            <person name="Chalopin D."/>
            <person name="Bennetzen J.L."/>
            <person name="Mauricio R."/>
        </authorList>
    </citation>
    <scope>NUCLEOTIDE SEQUENCE [LARGE SCALE GENOMIC DNA]</scope>
    <source>
        <strain evidence="3">NE01/NJP1002.9</strain>
        <tissue evidence="3">Muscle</tissue>
    </source>
</reference>
<sequence>MGTVVLWTFILKAAGEKTVDNDLHPPDRRTRTFRVAELLSGGTTNRKQETENRKGKPSRTKNREYFYFLSIFPASPPGPRPGGVGTIPFMTFPEVTAPVFQWSGPEFWTRLSPVSGSVLQTSLDQKTKIWKKNGPEDRTSDGSEVLLGQRFCQSRNQSDLRSNQMIYCQNFTSRFQNNQETGSRAKRFTATAEEQRLEAAGWTNQNQNQNQNQDLVLVLVLVLTCFLQSLSGSWIYKSSRGSVLQRVNTAVPRLSGAVPTQTGIRPRRSAGSSDRPEAADGQETLSDWTTRLCPPPVPLRGQSSPLQLPALLQLFDPADTAAAVTGSDIMRTGHDRRRNLMIFLAAWSCFLVRNDPLLDKAGTAQTTSRYSEGPGAAGLG</sequence>
<name>A0A315V737_GAMAF</name>
<evidence type="ECO:0000313" key="4">
    <source>
        <dbReference type="Proteomes" id="UP000250572"/>
    </source>
</evidence>
<feature type="region of interest" description="Disordered" evidence="1">
    <location>
        <begin position="255"/>
        <end position="289"/>
    </location>
</feature>
<keyword evidence="2" id="KW-0732">Signal</keyword>
<proteinExistence type="predicted"/>
<evidence type="ECO:0000256" key="2">
    <source>
        <dbReference type="SAM" id="SignalP"/>
    </source>
</evidence>
<feature type="signal peptide" evidence="2">
    <location>
        <begin position="1"/>
        <end position="15"/>
    </location>
</feature>
<keyword evidence="4" id="KW-1185">Reference proteome</keyword>
<protein>
    <submittedName>
        <fullName evidence="3">Uncharacterized protein</fullName>
    </submittedName>
</protein>
<evidence type="ECO:0000256" key="1">
    <source>
        <dbReference type="SAM" id="MobiDB-lite"/>
    </source>
</evidence>
<organism evidence="3 4">
    <name type="scientific">Gambusia affinis</name>
    <name type="common">Western mosquitofish</name>
    <name type="synonym">Heterandria affinis</name>
    <dbReference type="NCBI Taxonomy" id="33528"/>
    <lineage>
        <taxon>Eukaryota</taxon>
        <taxon>Metazoa</taxon>
        <taxon>Chordata</taxon>
        <taxon>Craniata</taxon>
        <taxon>Vertebrata</taxon>
        <taxon>Euteleostomi</taxon>
        <taxon>Actinopterygii</taxon>
        <taxon>Neopterygii</taxon>
        <taxon>Teleostei</taxon>
        <taxon>Neoteleostei</taxon>
        <taxon>Acanthomorphata</taxon>
        <taxon>Ovalentaria</taxon>
        <taxon>Atherinomorphae</taxon>
        <taxon>Cyprinodontiformes</taxon>
        <taxon>Poeciliidae</taxon>
        <taxon>Poeciliinae</taxon>
        <taxon>Gambusia</taxon>
    </lineage>
</organism>
<feature type="chain" id="PRO_5016273483" evidence="2">
    <location>
        <begin position="16"/>
        <end position="380"/>
    </location>
</feature>
<dbReference type="EMBL" id="NHOQ01002169">
    <property type="protein sequence ID" value="PWA19189.1"/>
    <property type="molecule type" value="Genomic_DNA"/>
</dbReference>
<comment type="caution">
    <text evidence="3">The sequence shown here is derived from an EMBL/GenBank/DDBJ whole genome shotgun (WGS) entry which is preliminary data.</text>
</comment>
<accession>A0A315V737</accession>
<feature type="region of interest" description="Disordered" evidence="1">
    <location>
        <begin position="39"/>
        <end position="58"/>
    </location>
</feature>
<gene>
    <name evidence="3" type="ORF">CCH79_00019722</name>
</gene>
<dbReference type="AlphaFoldDB" id="A0A315V737"/>
<dbReference type="Proteomes" id="UP000250572">
    <property type="component" value="Unassembled WGS sequence"/>
</dbReference>
<evidence type="ECO:0000313" key="3">
    <source>
        <dbReference type="EMBL" id="PWA19189.1"/>
    </source>
</evidence>